<comment type="caution">
    <text evidence="2">The sequence shown here is derived from an EMBL/GenBank/DDBJ whole genome shotgun (WGS) entry which is preliminary data.</text>
</comment>
<keyword evidence="1" id="KW-0812">Transmembrane</keyword>
<dbReference type="RefSeq" id="WP_306980296.1">
    <property type="nucleotide sequence ID" value="NZ_JAUSUA010000001.1"/>
</dbReference>
<feature type="transmembrane region" description="Helical" evidence="1">
    <location>
        <begin position="46"/>
        <end position="64"/>
    </location>
</feature>
<evidence type="ECO:0000313" key="2">
    <source>
        <dbReference type="EMBL" id="MDQ0206125.1"/>
    </source>
</evidence>
<feature type="transmembrane region" description="Helical" evidence="1">
    <location>
        <begin position="71"/>
        <end position="89"/>
    </location>
</feature>
<keyword evidence="3" id="KW-1185">Reference proteome</keyword>
<evidence type="ECO:0008006" key="4">
    <source>
        <dbReference type="Google" id="ProtNLM"/>
    </source>
</evidence>
<accession>A0ABT9YE51</accession>
<dbReference type="Proteomes" id="UP001225034">
    <property type="component" value="Unassembled WGS sequence"/>
</dbReference>
<organism evidence="2 3">
    <name type="scientific">Alkalicoccobacillus murimartini</name>
    <dbReference type="NCBI Taxonomy" id="171685"/>
    <lineage>
        <taxon>Bacteria</taxon>
        <taxon>Bacillati</taxon>
        <taxon>Bacillota</taxon>
        <taxon>Bacilli</taxon>
        <taxon>Bacillales</taxon>
        <taxon>Bacillaceae</taxon>
        <taxon>Alkalicoccobacillus</taxon>
    </lineage>
</organism>
<name>A0ABT9YE51_9BACI</name>
<protein>
    <recommendedName>
        <fullName evidence="4">DUF4352 domain-containing protein</fullName>
    </recommendedName>
</protein>
<evidence type="ECO:0000256" key="1">
    <source>
        <dbReference type="SAM" id="Phobius"/>
    </source>
</evidence>
<dbReference type="EMBL" id="JAUSUA010000001">
    <property type="protein sequence ID" value="MDQ0206125.1"/>
    <property type="molecule type" value="Genomic_DNA"/>
</dbReference>
<keyword evidence="1" id="KW-0472">Membrane</keyword>
<sequence>MIKNKWLFSASIILFLIFMVLRTPFPNMSPLGTNSYGVLSFHLNYGSELFYLFVFIIIMFIYVRSLSKRKFILSIVTIFMVAWIPEIIVKGYQYTFASGVDAVSFDSEEAECRYNSIQAGEHEITCHLVLSNHSSNDVDLMLNIYEPYIGDPEHPLFAREGEEPITLVSRSTHGIELSRMVFDREHVFGKGEGSFSIQNIQIREKDKVRDL</sequence>
<keyword evidence="1" id="KW-1133">Transmembrane helix</keyword>
<reference evidence="2 3" key="1">
    <citation type="submission" date="2023-07" db="EMBL/GenBank/DDBJ databases">
        <title>Genomic Encyclopedia of Type Strains, Phase IV (KMG-IV): sequencing the most valuable type-strain genomes for metagenomic binning, comparative biology and taxonomic classification.</title>
        <authorList>
            <person name="Goeker M."/>
        </authorList>
    </citation>
    <scope>NUCLEOTIDE SEQUENCE [LARGE SCALE GENOMIC DNA]</scope>
    <source>
        <strain evidence="2 3">DSM 19154</strain>
    </source>
</reference>
<proteinExistence type="predicted"/>
<gene>
    <name evidence="2" type="ORF">J2S05_000899</name>
</gene>
<evidence type="ECO:0000313" key="3">
    <source>
        <dbReference type="Proteomes" id="UP001225034"/>
    </source>
</evidence>